<evidence type="ECO:0000256" key="3">
    <source>
        <dbReference type="ARBA" id="ARBA00022737"/>
    </source>
</evidence>
<keyword evidence="4" id="KW-1133">Transmembrane helix</keyword>
<keyword evidence="2" id="KW-0812">Transmembrane</keyword>
<dbReference type="SMART" id="SM00192">
    <property type="entry name" value="LDLa"/>
    <property type="match status" value="5"/>
</dbReference>
<evidence type="ECO:0000256" key="8">
    <source>
        <dbReference type="ARBA" id="ARBA00023180"/>
    </source>
</evidence>
<dbReference type="PROSITE" id="PS01209">
    <property type="entry name" value="LDLRA_1"/>
    <property type="match status" value="1"/>
</dbReference>
<keyword evidence="6" id="KW-1015">Disulfide bond</keyword>
<keyword evidence="7" id="KW-0675">Receptor</keyword>
<keyword evidence="8" id="KW-0325">Glycoprotein</keyword>
<proteinExistence type="predicted"/>
<dbReference type="PRINTS" id="PR00261">
    <property type="entry name" value="LDLRECEPTOR"/>
</dbReference>
<evidence type="ECO:0000313" key="11">
    <source>
        <dbReference type="RefSeq" id="XP_014679207.1"/>
    </source>
</evidence>
<feature type="non-terminal residue" evidence="11">
    <location>
        <position position="1"/>
    </location>
</feature>
<evidence type="ECO:0000256" key="4">
    <source>
        <dbReference type="ARBA" id="ARBA00022989"/>
    </source>
</evidence>
<evidence type="ECO:0000256" key="7">
    <source>
        <dbReference type="ARBA" id="ARBA00023170"/>
    </source>
</evidence>
<comment type="caution">
    <text evidence="9">Lacks conserved residue(s) required for the propagation of feature annotation.</text>
</comment>
<dbReference type="InterPro" id="IPR002172">
    <property type="entry name" value="LDrepeatLR_classA_rpt"/>
</dbReference>
<sequence length="443" mass="51200">RRRPHLVDYRGEPLLLFCCHDADICFDRRFVCDGKNNCVDGSDELPDTCQQFQCLPDEHACNHTNRCLSIGFYCNGFDDCGNAYDEDVEICKHLQCPEGHVKCKETYKCLDRDFFCDGYDDCGNDWDEQYDTCVALPCRDFEAHCPTTGSCYRLSHLCDGSNVDAPLGALEFTCGSNHGLQPLYDYECANIFWQQNCTEPFFRCWSTNMCVDNYELCNGVATCKDRSDESDDACQVKICSSDEFKCRRSGKCIQMRSVCNRKSDFEDGSDEEEEFCLTLPFVTTEKAITDISTEELDVWTSPLPLLEQRKCSYSLVGTSFTLTPHVLHMILLHNFPFRLRTLRHIRINALTLNSLLNPIIYFYKYKDFRLAGISLTCRPIMLIESKIMHRNQHLSPLNNLKTYNPQTPTLHEHRSMRIPMMEEEEKGEKELMFREQVEEEGKG</sequence>
<evidence type="ECO:0000256" key="5">
    <source>
        <dbReference type="ARBA" id="ARBA00023136"/>
    </source>
</evidence>
<accession>A0ABM1F436</accession>
<gene>
    <name evidence="11" type="primary">LOC106819061</name>
</gene>
<dbReference type="RefSeq" id="XP_014679207.1">
    <property type="nucleotide sequence ID" value="XM_014823721.1"/>
</dbReference>
<dbReference type="InterPro" id="IPR023415">
    <property type="entry name" value="LDLR_class-A_CS"/>
</dbReference>
<evidence type="ECO:0000256" key="9">
    <source>
        <dbReference type="PROSITE-ProRule" id="PRU00124"/>
    </source>
</evidence>
<dbReference type="PANTHER" id="PTHR22722">
    <property type="entry name" value="LOW-DENSITY LIPOPROTEIN RECEPTOR-RELATED PROTEIN 2-RELATED"/>
    <property type="match status" value="1"/>
</dbReference>
<keyword evidence="10" id="KW-1185">Reference proteome</keyword>
<reference evidence="11" key="1">
    <citation type="submission" date="2025-08" db="UniProtKB">
        <authorList>
            <consortium name="RefSeq"/>
        </authorList>
    </citation>
    <scope>IDENTIFICATION</scope>
</reference>
<dbReference type="Proteomes" id="UP000695022">
    <property type="component" value="Unplaced"/>
</dbReference>
<dbReference type="Gene3D" id="2.40.128.620">
    <property type="match status" value="1"/>
</dbReference>
<dbReference type="SUPFAM" id="SSF57424">
    <property type="entry name" value="LDL receptor-like module"/>
    <property type="match status" value="5"/>
</dbReference>
<dbReference type="Pfam" id="PF00057">
    <property type="entry name" value="Ldl_recept_a"/>
    <property type="match status" value="1"/>
</dbReference>
<dbReference type="InterPro" id="IPR036055">
    <property type="entry name" value="LDL_receptor-like_sf"/>
</dbReference>
<keyword evidence="5" id="KW-0472">Membrane</keyword>
<dbReference type="GeneID" id="106819061"/>
<evidence type="ECO:0000256" key="6">
    <source>
        <dbReference type="ARBA" id="ARBA00023157"/>
    </source>
</evidence>
<evidence type="ECO:0000256" key="1">
    <source>
        <dbReference type="ARBA" id="ARBA00004167"/>
    </source>
</evidence>
<protein>
    <submittedName>
        <fullName evidence="11">Low-density lipoprotein receptor 2-like</fullName>
    </submittedName>
</protein>
<comment type="subcellular location">
    <subcellularLocation>
        <location evidence="1">Membrane</location>
        <topology evidence="1">Single-pass membrane protein</topology>
    </subcellularLocation>
</comment>
<dbReference type="InterPro" id="IPR051221">
    <property type="entry name" value="LDLR-related"/>
</dbReference>
<name>A0ABM1F436_PRICU</name>
<dbReference type="Gene3D" id="4.10.400.10">
    <property type="entry name" value="Low-density Lipoprotein Receptor"/>
    <property type="match status" value="3"/>
</dbReference>
<evidence type="ECO:0000256" key="2">
    <source>
        <dbReference type="ARBA" id="ARBA00022692"/>
    </source>
</evidence>
<organism evidence="10 11">
    <name type="scientific">Priapulus caudatus</name>
    <name type="common">Priapulid worm</name>
    <dbReference type="NCBI Taxonomy" id="37621"/>
    <lineage>
        <taxon>Eukaryota</taxon>
        <taxon>Metazoa</taxon>
        <taxon>Ecdysozoa</taxon>
        <taxon>Scalidophora</taxon>
        <taxon>Priapulida</taxon>
        <taxon>Priapulimorpha</taxon>
        <taxon>Priapulimorphida</taxon>
        <taxon>Priapulidae</taxon>
        <taxon>Priapulus</taxon>
    </lineage>
</organism>
<keyword evidence="3" id="KW-0677">Repeat</keyword>
<dbReference type="Gene3D" id="4.10.1220.10">
    <property type="entry name" value="EGF-type module"/>
    <property type="match status" value="1"/>
</dbReference>
<evidence type="ECO:0000313" key="10">
    <source>
        <dbReference type="Proteomes" id="UP000695022"/>
    </source>
</evidence>
<dbReference type="CDD" id="cd00112">
    <property type="entry name" value="LDLa"/>
    <property type="match status" value="3"/>
</dbReference>
<dbReference type="PROSITE" id="PS50068">
    <property type="entry name" value="LDLRA_2"/>
    <property type="match status" value="5"/>
</dbReference>